<keyword evidence="5" id="KW-1185">Reference proteome</keyword>
<organism evidence="4 5">
    <name type="scientific">Streptomyces tagetis</name>
    <dbReference type="NCBI Taxonomy" id="2820809"/>
    <lineage>
        <taxon>Bacteria</taxon>
        <taxon>Bacillati</taxon>
        <taxon>Actinomycetota</taxon>
        <taxon>Actinomycetes</taxon>
        <taxon>Kitasatosporales</taxon>
        <taxon>Streptomycetaceae</taxon>
        <taxon>Streptomyces</taxon>
    </lineage>
</organism>
<dbReference type="SUPFAM" id="SSF47473">
    <property type="entry name" value="EF-hand"/>
    <property type="match status" value="1"/>
</dbReference>
<dbReference type="CDD" id="cd00051">
    <property type="entry name" value="EFh"/>
    <property type="match status" value="1"/>
</dbReference>
<dbReference type="SMART" id="SM00054">
    <property type="entry name" value="EFh"/>
    <property type="match status" value="4"/>
</dbReference>
<dbReference type="InterPro" id="IPR002048">
    <property type="entry name" value="EF_hand_dom"/>
</dbReference>
<dbReference type="Pfam" id="PF23564">
    <property type="entry name" value="EF-hand_FSTL1"/>
    <property type="match status" value="1"/>
</dbReference>
<dbReference type="Pfam" id="PF13202">
    <property type="entry name" value="EF-hand_5"/>
    <property type="match status" value="1"/>
</dbReference>
<dbReference type="Gene3D" id="1.10.238.10">
    <property type="entry name" value="EF-hand"/>
    <property type="match status" value="1"/>
</dbReference>
<keyword evidence="1" id="KW-0677">Repeat</keyword>
<dbReference type="PROSITE" id="PS50222">
    <property type="entry name" value="EF_HAND_2"/>
    <property type="match status" value="3"/>
</dbReference>
<keyword evidence="2" id="KW-0106">Calcium</keyword>
<feature type="domain" description="EF-hand" evidence="3">
    <location>
        <begin position="9"/>
        <end position="44"/>
    </location>
</feature>
<protein>
    <submittedName>
        <fullName evidence="4">EF-hand domain-containing protein</fullName>
    </submittedName>
</protein>
<dbReference type="InterPro" id="IPR011992">
    <property type="entry name" value="EF-hand-dom_pair"/>
</dbReference>
<evidence type="ECO:0000259" key="3">
    <source>
        <dbReference type="PROSITE" id="PS50222"/>
    </source>
</evidence>
<name>A0A940XEL7_9ACTN</name>
<accession>A0A940XEL7</accession>
<reference evidence="4" key="1">
    <citation type="submission" date="2021-04" db="EMBL/GenBank/DDBJ databases">
        <title>Genome seq and assembly of Streptomyces sp. RG38.</title>
        <authorList>
            <person name="Chhetri G."/>
        </authorList>
    </citation>
    <scope>NUCLEOTIDE SEQUENCE</scope>
    <source>
        <strain evidence="4">RG38</strain>
    </source>
</reference>
<gene>
    <name evidence="4" type="ORF">J5Y05_10105</name>
</gene>
<dbReference type="InterPro" id="IPR050145">
    <property type="entry name" value="Centrin_CML-like"/>
</dbReference>
<dbReference type="Pfam" id="PF13405">
    <property type="entry name" value="EF-hand_6"/>
    <property type="match status" value="1"/>
</dbReference>
<dbReference type="EMBL" id="JAGPNL010000002">
    <property type="protein sequence ID" value="MBQ0826861.1"/>
    <property type="molecule type" value="Genomic_DNA"/>
</dbReference>
<feature type="domain" description="EF-hand" evidence="3">
    <location>
        <begin position="60"/>
        <end position="95"/>
    </location>
</feature>
<dbReference type="Proteomes" id="UP000677875">
    <property type="component" value="Unassembled WGS sequence"/>
</dbReference>
<comment type="caution">
    <text evidence="4">The sequence shown here is derived from an EMBL/GenBank/DDBJ whole genome shotgun (WGS) entry which is preliminary data.</text>
</comment>
<dbReference type="InterPro" id="IPR018247">
    <property type="entry name" value="EF_Hand_1_Ca_BS"/>
</dbReference>
<dbReference type="RefSeq" id="WP_210870519.1">
    <property type="nucleotide sequence ID" value="NZ_JAGPNL010000002.1"/>
</dbReference>
<dbReference type="PANTHER" id="PTHR23050">
    <property type="entry name" value="CALCIUM BINDING PROTEIN"/>
    <property type="match status" value="1"/>
</dbReference>
<evidence type="ECO:0000256" key="1">
    <source>
        <dbReference type="ARBA" id="ARBA00022737"/>
    </source>
</evidence>
<dbReference type="AlphaFoldDB" id="A0A940XEL7"/>
<proteinExistence type="predicted"/>
<dbReference type="InterPro" id="IPR057020">
    <property type="entry name" value="EF-hand_FSTL1"/>
</dbReference>
<evidence type="ECO:0000313" key="4">
    <source>
        <dbReference type="EMBL" id="MBQ0826861.1"/>
    </source>
</evidence>
<sequence length="187" mass="20454">MTTLSGTDLLHHKIDLCFRHFDTDDNGAIDREDLLTLGAHLLSRFGEPATSPKGTALMDGMARFWDALVTVADENGDGELSREEYRACMTGAFVTSPDGFETSFRPLAEAVVTLLDTDGDGEVDEREFQAWQDVFRTAPEDRAAAFRKLDADGSGRLTVDELLAAVREFYVSPDADAAGNWLYGPVA</sequence>
<evidence type="ECO:0000256" key="2">
    <source>
        <dbReference type="ARBA" id="ARBA00022837"/>
    </source>
</evidence>
<dbReference type="GO" id="GO:0005509">
    <property type="term" value="F:calcium ion binding"/>
    <property type="evidence" value="ECO:0007669"/>
    <property type="project" value="InterPro"/>
</dbReference>
<dbReference type="PROSITE" id="PS00018">
    <property type="entry name" value="EF_HAND_1"/>
    <property type="match status" value="3"/>
</dbReference>
<feature type="domain" description="EF-hand" evidence="3">
    <location>
        <begin position="137"/>
        <end position="172"/>
    </location>
</feature>
<evidence type="ECO:0000313" key="5">
    <source>
        <dbReference type="Proteomes" id="UP000677875"/>
    </source>
</evidence>